<dbReference type="AlphaFoldDB" id="A0AA38VQZ1"/>
<comment type="caution">
    <text evidence="2">The sequence shown here is derived from an EMBL/GenBank/DDBJ whole genome shotgun (WGS) entry which is preliminary data.</text>
</comment>
<keyword evidence="3" id="KW-1185">Reference proteome</keyword>
<dbReference type="PROSITE" id="PS50297">
    <property type="entry name" value="ANK_REP_REGION"/>
    <property type="match status" value="1"/>
</dbReference>
<reference evidence="2" key="1">
    <citation type="submission" date="2022-07" db="EMBL/GenBank/DDBJ databases">
        <title>Fungi with potential for degradation of polypropylene.</title>
        <authorList>
            <person name="Gostincar C."/>
        </authorList>
    </citation>
    <scope>NUCLEOTIDE SEQUENCE</scope>
    <source>
        <strain evidence="2">EXF-13308</strain>
    </source>
</reference>
<dbReference type="Proteomes" id="UP001174694">
    <property type="component" value="Unassembled WGS sequence"/>
</dbReference>
<evidence type="ECO:0000256" key="1">
    <source>
        <dbReference type="PROSITE-ProRule" id="PRU00023"/>
    </source>
</evidence>
<evidence type="ECO:0000313" key="3">
    <source>
        <dbReference type="Proteomes" id="UP001174694"/>
    </source>
</evidence>
<organism evidence="2 3">
    <name type="scientific">Pleurostoma richardsiae</name>
    <dbReference type="NCBI Taxonomy" id="41990"/>
    <lineage>
        <taxon>Eukaryota</taxon>
        <taxon>Fungi</taxon>
        <taxon>Dikarya</taxon>
        <taxon>Ascomycota</taxon>
        <taxon>Pezizomycotina</taxon>
        <taxon>Sordariomycetes</taxon>
        <taxon>Sordariomycetidae</taxon>
        <taxon>Calosphaeriales</taxon>
        <taxon>Pleurostomataceae</taxon>
        <taxon>Pleurostoma</taxon>
    </lineage>
</organism>
<keyword evidence="1" id="KW-0040">ANK repeat</keyword>
<dbReference type="Pfam" id="PF00023">
    <property type="entry name" value="Ank"/>
    <property type="match status" value="1"/>
</dbReference>
<evidence type="ECO:0000313" key="2">
    <source>
        <dbReference type="EMBL" id="KAJ9157851.1"/>
    </source>
</evidence>
<gene>
    <name evidence="2" type="ORF">NKR23_g744</name>
</gene>
<dbReference type="Gene3D" id="1.25.40.20">
    <property type="entry name" value="Ankyrin repeat-containing domain"/>
    <property type="match status" value="1"/>
</dbReference>
<dbReference type="InterPro" id="IPR002110">
    <property type="entry name" value="Ankyrin_rpt"/>
</dbReference>
<feature type="repeat" description="ANK" evidence="1">
    <location>
        <begin position="390"/>
        <end position="422"/>
    </location>
</feature>
<dbReference type="PROSITE" id="PS50088">
    <property type="entry name" value="ANK_REPEAT"/>
    <property type="match status" value="1"/>
</dbReference>
<proteinExistence type="predicted"/>
<dbReference type="InterPro" id="IPR036770">
    <property type="entry name" value="Ankyrin_rpt-contain_sf"/>
</dbReference>
<accession>A0AA38VQZ1</accession>
<name>A0AA38VQZ1_9PEZI</name>
<dbReference type="EMBL" id="JANBVO010000001">
    <property type="protein sequence ID" value="KAJ9157851.1"/>
    <property type="molecule type" value="Genomic_DNA"/>
</dbReference>
<protein>
    <submittedName>
        <fullName evidence="2">Uncharacterized protein</fullName>
    </submittedName>
</protein>
<dbReference type="SUPFAM" id="SSF48403">
    <property type="entry name" value="Ankyrin repeat"/>
    <property type="match status" value="1"/>
</dbReference>
<sequence>MFPVNRQQYRELHELGDEDQVPSVEVWSNFYEIQEELDKQDEMCFVRTVAQFFLHEITLEDYFDRLIGHLEAGSARHTFDKAKSTKLENLLKVDLISGAFKSLMLNRSFRRLQTIVTHDLSSDSAKFKGLCVLTYGIKDVEDLRREAAAANAALESLPPRWVDILAVIAYARRHVAVLQHLVTYPAPSTKSTFDLLGQLITSSRQHPSMDFQHSSDSAENKLIEIRIWTTLLQASGWIHYPMTNSSESLYYGLPLLMGFQREPELRASSEVEKLCAVFSGIGFVLSVNVISIFLSIKDGSSWHFQEGIVPCSLAQATMLFSYFPLSVVAANNANGRLGRGDSATLTLPVTLWDEENPDRLVVMRMLLEQGCDPNDKIFNGGWTQHMTAGQRDTALHLAAERGDGPMVDLLLEFGARGDLTGSGGVGDTPAARARAHRHPRIAARIEG</sequence>